<protein>
    <submittedName>
        <fullName evidence="2">Uncharacterized protein</fullName>
    </submittedName>
</protein>
<reference evidence="2 3" key="1">
    <citation type="submission" date="2018-06" db="EMBL/GenBank/DDBJ databases">
        <authorList>
            <consortium name="Pathogen Informatics"/>
            <person name="Doyle S."/>
        </authorList>
    </citation>
    <scope>NUCLEOTIDE SEQUENCE [LARGE SCALE GENOMIC DNA]</scope>
    <source>
        <strain evidence="2 3">NCTC12020</strain>
    </source>
</reference>
<name>A0A380NKR5_9FIRM</name>
<gene>
    <name evidence="2" type="ORF">NCTC12020_00695</name>
</gene>
<feature type="transmembrane region" description="Helical" evidence="1">
    <location>
        <begin position="35"/>
        <end position="59"/>
    </location>
</feature>
<keyword evidence="3" id="KW-1185">Reference proteome</keyword>
<keyword evidence="1" id="KW-0472">Membrane</keyword>
<organism evidence="2 3">
    <name type="scientific">Veillonella criceti</name>
    <dbReference type="NCBI Taxonomy" id="103891"/>
    <lineage>
        <taxon>Bacteria</taxon>
        <taxon>Bacillati</taxon>
        <taxon>Bacillota</taxon>
        <taxon>Negativicutes</taxon>
        <taxon>Veillonellales</taxon>
        <taxon>Veillonellaceae</taxon>
        <taxon>Veillonella</taxon>
    </lineage>
</organism>
<dbReference type="EMBL" id="UHIO01000001">
    <property type="protein sequence ID" value="SUP41869.1"/>
    <property type="molecule type" value="Genomic_DNA"/>
</dbReference>
<evidence type="ECO:0000313" key="2">
    <source>
        <dbReference type="EMBL" id="SUP41869.1"/>
    </source>
</evidence>
<sequence length="193" mass="21806">MYGNLDVIGKVLTIIMNFMTWSMRLEYVCKLHTCWVISGMLVLLLVPITCWGLAAYWYVDNYEMERTIQELVEVGQSNHEAVARYTDQLKILMTKDTSHTVVNSMLVHMVDCANSHLVLDTIIFTETGFTITGMSTTPEVALAYSQKLKSVLKGVTINEKQGIDATRKVHTFQLSGRYGKSDASKKTDNKINK</sequence>
<feature type="transmembrane region" description="Helical" evidence="1">
    <location>
        <begin position="7"/>
        <end position="23"/>
    </location>
</feature>
<proteinExistence type="predicted"/>
<dbReference type="AlphaFoldDB" id="A0A380NKR5"/>
<accession>A0A380NKR5</accession>
<keyword evidence="1" id="KW-0812">Transmembrane</keyword>
<dbReference type="Proteomes" id="UP000255367">
    <property type="component" value="Unassembled WGS sequence"/>
</dbReference>
<keyword evidence="1" id="KW-1133">Transmembrane helix</keyword>
<evidence type="ECO:0000313" key="3">
    <source>
        <dbReference type="Proteomes" id="UP000255367"/>
    </source>
</evidence>
<evidence type="ECO:0000256" key="1">
    <source>
        <dbReference type="SAM" id="Phobius"/>
    </source>
</evidence>